<evidence type="ECO:0000313" key="3">
    <source>
        <dbReference type="Proteomes" id="UP000093514"/>
    </source>
</evidence>
<keyword evidence="2" id="KW-0378">Hydrolase</keyword>
<comment type="caution">
    <text evidence="2">The sequence shown here is derived from an EMBL/GenBank/DDBJ whole genome shotgun (WGS) entry which is preliminary data.</text>
</comment>
<dbReference type="Pfam" id="PF12706">
    <property type="entry name" value="Lactamase_B_2"/>
    <property type="match status" value="1"/>
</dbReference>
<name>A0A1C0ABC2_9FIRM</name>
<dbReference type="Gene3D" id="3.60.15.10">
    <property type="entry name" value="Ribonuclease Z/Hydroxyacylglutathione hydrolase-like"/>
    <property type="match status" value="1"/>
</dbReference>
<dbReference type="SUPFAM" id="SSF56281">
    <property type="entry name" value="Metallo-hydrolase/oxidoreductase"/>
    <property type="match status" value="1"/>
</dbReference>
<organism evidence="2 3">
    <name type="scientific">Orenia metallireducens</name>
    <dbReference type="NCBI Taxonomy" id="1413210"/>
    <lineage>
        <taxon>Bacteria</taxon>
        <taxon>Bacillati</taxon>
        <taxon>Bacillota</taxon>
        <taxon>Clostridia</taxon>
        <taxon>Halanaerobiales</taxon>
        <taxon>Halobacteroidaceae</taxon>
        <taxon>Orenia</taxon>
    </lineage>
</organism>
<gene>
    <name evidence="2" type="ORF">U472_03795</name>
</gene>
<dbReference type="CDD" id="cd16279">
    <property type="entry name" value="metallo-hydrolase-like_MBL-fold"/>
    <property type="match status" value="1"/>
</dbReference>
<sequence length="255" mass="28731">MKITFLGTGTSHGVPVIGCECPTCISEDSKNKRYRSSIYIEVDNTSLLIDTPPELRLQLLENNIRKVDAVLFTHPHADHLMGFDDLRGINRLQSSSIPCYGNKMTIEEIEKVFSYILNPIQIGGGIPQVTLHKVNTEFEINSNIITPIPVKHGGLDIFGYRIDKFAYLTDCSYIPENSFTLLEGIKLLVIDALRYRSHSTHMNIEEALKIADRLGVSKAYFTHLSHDLEYNKVNSELPDHVKLAYDGLQLVINSN</sequence>
<dbReference type="InterPro" id="IPR036866">
    <property type="entry name" value="RibonucZ/Hydroxyglut_hydro"/>
</dbReference>
<dbReference type="PANTHER" id="PTHR42663:SF6">
    <property type="entry name" value="HYDROLASE C777.06C-RELATED"/>
    <property type="match status" value="1"/>
</dbReference>
<keyword evidence="3" id="KW-1185">Reference proteome</keyword>
<dbReference type="GO" id="GO:0016787">
    <property type="term" value="F:hydrolase activity"/>
    <property type="evidence" value="ECO:0007669"/>
    <property type="project" value="UniProtKB-KW"/>
</dbReference>
<accession>A0A1C0ABC2</accession>
<dbReference type="Proteomes" id="UP000093514">
    <property type="component" value="Unassembled WGS sequence"/>
</dbReference>
<dbReference type="InterPro" id="IPR001279">
    <property type="entry name" value="Metallo-B-lactamas"/>
</dbReference>
<dbReference type="RefSeq" id="WP_068715675.1">
    <property type="nucleotide sequence ID" value="NZ_LWDV01000007.1"/>
</dbReference>
<evidence type="ECO:0000313" key="2">
    <source>
        <dbReference type="EMBL" id="OCL27685.1"/>
    </source>
</evidence>
<proteinExistence type="predicted"/>
<evidence type="ECO:0000259" key="1">
    <source>
        <dbReference type="SMART" id="SM00849"/>
    </source>
</evidence>
<dbReference type="EMBL" id="LWDV01000007">
    <property type="protein sequence ID" value="OCL27685.1"/>
    <property type="molecule type" value="Genomic_DNA"/>
</dbReference>
<reference evidence="3" key="1">
    <citation type="submission" date="2016-07" db="EMBL/GenBank/DDBJ databases">
        <authorList>
            <person name="Florea S."/>
            <person name="Webb J.S."/>
            <person name="Jaromczyk J."/>
            <person name="Schardl C.L."/>
        </authorList>
    </citation>
    <scope>NUCLEOTIDE SEQUENCE [LARGE SCALE GENOMIC DNA]</scope>
    <source>
        <strain evidence="3">Z6</strain>
    </source>
</reference>
<feature type="domain" description="Metallo-beta-lactamase" evidence="1">
    <location>
        <begin position="34"/>
        <end position="223"/>
    </location>
</feature>
<dbReference type="AlphaFoldDB" id="A0A1C0ABC2"/>
<dbReference type="PANTHER" id="PTHR42663">
    <property type="entry name" value="HYDROLASE C777.06C-RELATED-RELATED"/>
    <property type="match status" value="1"/>
</dbReference>
<protein>
    <submittedName>
        <fullName evidence="2">MBL fold metallo-hydrolase</fullName>
    </submittedName>
</protein>
<dbReference type="SMART" id="SM00849">
    <property type="entry name" value="Lactamase_B"/>
    <property type="match status" value="1"/>
</dbReference>
<dbReference type="OrthoDB" id="9800940at2"/>
<reference evidence="2 3" key="2">
    <citation type="submission" date="2016-08" db="EMBL/GenBank/DDBJ databases">
        <title>Orenia metallireducens sp. nov. strain Z6, a Novel Metal-reducing Firmicute from the Deep Subsurface.</title>
        <authorList>
            <person name="Maxim B.I."/>
            <person name="Kenneth K."/>
            <person name="Flynn T.M."/>
            <person name="Oloughlin E.J."/>
            <person name="Locke R.A."/>
            <person name="Weber J.R."/>
            <person name="Egan S.M."/>
            <person name="Mackie R.I."/>
            <person name="Cann I.K."/>
        </authorList>
    </citation>
    <scope>NUCLEOTIDE SEQUENCE [LARGE SCALE GENOMIC DNA]</scope>
    <source>
        <strain evidence="2 3">Z6</strain>
    </source>
</reference>